<keyword evidence="2" id="KW-1185">Reference proteome</keyword>
<dbReference type="OrthoDB" id="8098019at2"/>
<evidence type="ECO:0000313" key="1">
    <source>
        <dbReference type="EMBL" id="PZV35496.1"/>
    </source>
</evidence>
<evidence type="ECO:0000313" key="2">
    <source>
        <dbReference type="Proteomes" id="UP000248616"/>
    </source>
</evidence>
<gene>
    <name evidence="1" type="ORF">B5V02_25890</name>
</gene>
<dbReference type="Proteomes" id="UP000248616">
    <property type="component" value="Unassembled WGS sequence"/>
</dbReference>
<accession>A0A2W7DWF4</accession>
<dbReference type="EMBL" id="MZXV01000056">
    <property type="protein sequence ID" value="PZV35496.1"/>
    <property type="molecule type" value="Genomic_DNA"/>
</dbReference>
<sequence>MRGVPAWHRRHFVQHPSTVLALCANPPSPTGGEGKKGHLRLAKRDAPAILAAKIISHTGKLVSRIARLR</sequence>
<organism evidence="1 2">
    <name type="scientific">Mesorhizobium kowhaii</name>
    <dbReference type="NCBI Taxonomy" id="1300272"/>
    <lineage>
        <taxon>Bacteria</taxon>
        <taxon>Pseudomonadati</taxon>
        <taxon>Pseudomonadota</taxon>
        <taxon>Alphaproteobacteria</taxon>
        <taxon>Hyphomicrobiales</taxon>
        <taxon>Phyllobacteriaceae</taxon>
        <taxon>Mesorhizobium</taxon>
    </lineage>
</organism>
<evidence type="ECO:0008006" key="3">
    <source>
        <dbReference type="Google" id="ProtNLM"/>
    </source>
</evidence>
<dbReference type="AlphaFoldDB" id="A0A2W7DWF4"/>
<proteinExistence type="predicted"/>
<protein>
    <recommendedName>
        <fullName evidence="3">Transposase</fullName>
    </recommendedName>
</protein>
<reference evidence="2" key="1">
    <citation type="submission" date="2017-03" db="EMBL/GenBank/DDBJ databases">
        <authorList>
            <person name="Safronova V.I."/>
            <person name="Sazanova A.L."/>
            <person name="Chirak E.R."/>
        </authorList>
    </citation>
    <scope>NUCLEOTIDE SEQUENCE [LARGE SCALE GENOMIC DNA]</scope>
    <source>
        <strain evidence="2">Ach-343</strain>
    </source>
</reference>
<comment type="caution">
    <text evidence="1">The sequence shown here is derived from an EMBL/GenBank/DDBJ whole genome shotgun (WGS) entry which is preliminary data.</text>
</comment>
<name>A0A2W7DWF4_9HYPH</name>